<dbReference type="EC" id="2.5.1.19" evidence="3"/>
<accession>A0A2X1PQL0</accession>
<evidence type="ECO:0000256" key="1">
    <source>
        <dbReference type="ARBA" id="ARBA00022679"/>
    </source>
</evidence>
<dbReference type="GO" id="GO:0003866">
    <property type="term" value="F:3-phosphoshikimate 1-carboxyvinyltransferase activity"/>
    <property type="evidence" value="ECO:0007669"/>
    <property type="project" value="UniProtKB-EC"/>
</dbReference>
<dbReference type="PANTHER" id="PTHR21090">
    <property type="entry name" value="AROM/DEHYDROQUINATE SYNTHASE"/>
    <property type="match status" value="1"/>
</dbReference>
<organism evidence="3 4">
    <name type="scientific">Haemophilus influenzae</name>
    <dbReference type="NCBI Taxonomy" id="727"/>
    <lineage>
        <taxon>Bacteria</taxon>
        <taxon>Pseudomonadati</taxon>
        <taxon>Pseudomonadota</taxon>
        <taxon>Gammaproteobacteria</taxon>
        <taxon>Pasteurellales</taxon>
        <taxon>Pasteurellaceae</taxon>
        <taxon>Haemophilus</taxon>
    </lineage>
</organism>
<dbReference type="GO" id="GO:0009423">
    <property type="term" value="P:chorismate biosynthetic process"/>
    <property type="evidence" value="ECO:0007669"/>
    <property type="project" value="TreeGrafter"/>
</dbReference>
<proteinExistence type="predicted"/>
<dbReference type="InterPro" id="IPR013792">
    <property type="entry name" value="RNA3'P_cycl/enolpyr_Trfase_a/b"/>
</dbReference>
<dbReference type="EMBL" id="UASK01000016">
    <property type="protein sequence ID" value="SPX43348.1"/>
    <property type="molecule type" value="Genomic_DNA"/>
</dbReference>
<keyword evidence="1 3" id="KW-0808">Transferase</keyword>
<evidence type="ECO:0000259" key="2">
    <source>
        <dbReference type="Pfam" id="PF00275"/>
    </source>
</evidence>
<gene>
    <name evidence="3" type="primary">aroA_2</name>
    <name evidence="3" type="ORF">NCTC11872_03013</name>
</gene>
<dbReference type="InterPro" id="IPR036968">
    <property type="entry name" value="Enolpyruvate_Tfrase_sf"/>
</dbReference>
<dbReference type="Proteomes" id="UP000249936">
    <property type="component" value="Unassembled WGS sequence"/>
</dbReference>
<evidence type="ECO:0000313" key="3">
    <source>
        <dbReference type="EMBL" id="SPX43348.1"/>
    </source>
</evidence>
<dbReference type="Gene3D" id="3.65.10.10">
    <property type="entry name" value="Enolpyruvate transferase domain"/>
    <property type="match status" value="1"/>
</dbReference>
<dbReference type="Pfam" id="PF00275">
    <property type="entry name" value="EPSP_synthase"/>
    <property type="match status" value="1"/>
</dbReference>
<dbReference type="AlphaFoldDB" id="A0A2X1PQL0"/>
<dbReference type="PANTHER" id="PTHR21090:SF5">
    <property type="entry name" value="PENTAFUNCTIONAL AROM POLYPEPTIDE"/>
    <property type="match status" value="1"/>
</dbReference>
<reference evidence="3 4" key="1">
    <citation type="submission" date="2018-06" db="EMBL/GenBank/DDBJ databases">
        <authorList>
            <consortium name="Pathogen Informatics"/>
            <person name="Doyle S."/>
        </authorList>
    </citation>
    <scope>NUCLEOTIDE SEQUENCE [LARGE SCALE GENOMIC DNA]</scope>
    <source>
        <strain evidence="3 4">NCTC11872</strain>
    </source>
</reference>
<dbReference type="InterPro" id="IPR001986">
    <property type="entry name" value="Enolpyruvate_Tfrase_dom"/>
</dbReference>
<protein>
    <submittedName>
        <fullName evidence="3">5-enolpyruvylshikimate-3-phosphate synthetase</fullName>
        <ecNumber evidence="3">2.5.1.19</ecNumber>
    </submittedName>
</protein>
<dbReference type="SUPFAM" id="SSF55205">
    <property type="entry name" value="EPT/RTPC-like"/>
    <property type="match status" value="1"/>
</dbReference>
<name>A0A2X1PQL0_HAEIF</name>
<sequence>MGEDFIQAEHAELNGIDMDMNHIPDAAMTIATTALFASGETVIRNIYNWRVKETDRLTAMANRTT</sequence>
<feature type="domain" description="Enolpyruvate transferase" evidence="2">
    <location>
        <begin position="6"/>
        <end position="62"/>
    </location>
</feature>
<evidence type="ECO:0000313" key="4">
    <source>
        <dbReference type="Proteomes" id="UP000249936"/>
    </source>
</evidence>